<name>A0A4Y2W4Q5_ARAVE</name>
<comment type="caution">
    <text evidence="1">The sequence shown here is derived from an EMBL/GenBank/DDBJ whole genome shotgun (WGS) entry which is preliminary data.</text>
</comment>
<dbReference type="OrthoDB" id="6437254at2759"/>
<accession>A0A4Y2W4Q5</accession>
<dbReference type="EMBL" id="BGPR01056152">
    <property type="protein sequence ID" value="GBO32663.1"/>
    <property type="molecule type" value="Genomic_DNA"/>
</dbReference>
<gene>
    <name evidence="1" type="ORF">AVEN_43458_1</name>
</gene>
<dbReference type="Proteomes" id="UP000499080">
    <property type="component" value="Unassembled WGS sequence"/>
</dbReference>
<keyword evidence="2" id="KW-1185">Reference proteome</keyword>
<sequence>MYKYAEKPPYALVSLQYRVNLSPFTKDYRGEEQLNEPKPIFGISLRRDYTSKIKHMVLRRDSTNHDDVRCGSHRSICCFRRLYFWPLRLGDGRNSI</sequence>
<evidence type="ECO:0000313" key="1">
    <source>
        <dbReference type="EMBL" id="GBO32663.1"/>
    </source>
</evidence>
<organism evidence="1 2">
    <name type="scientific">Araneus ventricosus</name>
    <name type="common">Orbweaver spider</name>
    <name type="synonym">Epeira ventricosa</name>
    <dbReference type="NCBI Taxonomy" id="182803"/>
    <lineage>
        <taxon>Eukaryota</taxon>
        <taxon>Metazoa</taxon>
        <taxon>Ecdysozoa</taxon>
        <taxon>Arthropoda</taxon>
        <taxon>Chelicerata</taxon>
        <taxon>Arachnida</taxon>
        <taxon>Araneae</taxon>
        <taxon>Araneomorphae</taxon>
        <taxon>Entelegynae</taxon>
        <taxon>Araneoidea</taxon>
        <taxon>Araneidae</taxon>
        <taxon>Araneus</taxon>
    </lineage>
</organism>
<proteinExistence type="predicted"/>
<dbReference type="AlphaFoldDB" id="A0A4Y2W4Q5"/>
<reference evidence="1 2" key="1">
    <citation type="journal article" date="2019" name="Sci. Rep.">
        <title>Orb-weaving spider Araneus ventricosus genome elucidates the spidroin gene catalogue.</title>
        <authorList>
            <person name="Kono N."/>
            <person name="Nakamura H."/>
            <person name="Ohtoshi R."/>
            <person name="Moran D.A.P."/>
            <person name="Shinohara A."/>
            <person name="Yoshida Y."/>
            <person name="Fujiwara M."/>
            <person name="Mori M."/>
            <person name="Tomita M."/>
            <person name="Arakawa K."/>
        </authorList>
    </citation>
    <scope>NUCLEOTIDE SEQUENCE [LARGE SCALE GENOMIC DNA]</scope>
</reference>
<evidence type="ECO:0000313" key="2">
    <source>
        <dbReference type="Proteomes" id="UP000499080"/>
    </source>
</evidence>
<protein>
    <submittedName>
        <fullName evidence="1">Uncharacterized protein</fullName>
    </submittedName>
</protein>